<dbReference type="PANTHER" id="PTHR45985">
    <property type="match status" value="1"/>
</dbReference>
<gene>
    <name evidence="4" type="primary">LOC106156633</name>
</gene>
<dbReference type="AlphaFoldDB" id="A0A1S3HMZ2"/>
<reference evidence="4" key="1">
    <citation type="submission" date="2025-08" db="UniProtKB">
        <authorList>
            <consortium name="RefSeq"/>
        </authorList>
    </citation>
    <scope>IDENTIFICATION</scope>
    <source>
        <tissue evidence="4">Gonads</tissue>
    </source>
</reference>
<evidence type="ECO:0000256" key="1">
    <source>
        <dbReference type="SAM" id="SignalP"/>
    </source>
</evidence>
<evidence type="ECO:0000313" key="3">
    <source>
        <dbReference type="Proteomes" id="UP000085678"/>
    </source>
</evidence>
<dbReference type="OrthoDB" id="504708at2759"/>
<name>A0A1S3HMZ2_LINAN</name>
<sequence length="496" mass="56054">MRSSTVFYWMTIWAICIGGKQGVLAKKTVQSTIRACKRNGTFCDPRDSGKYYVCLEGHTRATVLTCPPGLYCKKGTFTGTIICDHGAVHYEPVRKKSVVGRNVKRPVAEALAPARTSIIDDVLKALHSLAKSSYSYVATMVHNHMSHPKTSKPDSNYGPKPSKKYKVDVISYPDVKSKCNADKCKLPSCLCPSTAVPNKLQAKELPQIVYFTFDDGVNTINHAFYERLFPENRRNPNGCPIKATFFVSHDTTDYDLVNSMYLRGHEIASHSVTHRTPTTWWKDASYEDLKEEISGQRDNIHTEAHIPISAVRGVRVPFLQQAGDIFFRMMKDQNFLFDSSLVPSRPHSPNDHYLPTWPFTMDSPISSTLFTCTEGMNCPTGNFSGVWELPMNRMFGPHGFPCAMVDGCPSPNNVEESYDYLMSNFKRHYNGNRAPMGLNMHAAWFVNRPHNLDAMDKFIGDLVKKDDVWILTASELIKWVKNITPQSQMRSFNFNC</sequence>
<dbReference type="GO" id="GO:0016810">
    <property type="term" value="F:hydrolase activity, acting on carbon-nitrogen (but not peptide) bonds"/>
    <property type="evidence" value="ECO:0007669"/>
    <property type="project" value="InterPro"/>
</dbReference>
<dbReference type="InParanoid" id="A0A1S3HMZ2"/>
<dbReference type="Gene3D" id="3.20.20.370">
    <property type="entry name" value="Glycoside hydrolase/deacetylase"/>
    <property type="match status" value="1"/>
</dbReference>
<proteinExistence type="predicted"/>
<dbReference type="SUPFAM" id="SSF57625">
    <property type="entry name" value="Invertebrate chitin-binding proteins"/>
    <property type="match status" value="1"/>
</dbReference>
<dbReference type="KEGG" id="lak:106156633"/>
<keyword evidence="1" id="KW-0732">Signal</keyword>
<dbReference type="Proteomes" id="UP000085678">
    <property type="component" value="Unplaced"/>
</dbReference>
<protein>
    <submittedName>
        <fullName evidence="4">Uncharacterized protein LOC106156633</fullName>
    </submittedName>
</protein>
<dbReference type="GO" id="GO:0008061">
    <property type="term" value="F:chitin binding"/>
    <property type="evidence" value="ECO:0007669"/>
    <property type="project" value="InterPro"/>
</dbReference>
<dbReference type="InterPro" id="IPR052740">
    <property type="entry name" value="CE4"/>
</dbReference>
<feature type="chain" id="PRO_5010284455" evidence="1">
    <location>
        <begin position="26"/>
        <end position="496"/>
    </location>
</feature>
<dbReference type="SUPFAM" id="SSF88713">
    <property type="entry name" value="Glycoside hydrolase/deacetylase"/>
    <property type="match status" value="1"/>
</dbReference>
<organism evidence="3 4">
    <name type="scientific">Lingula anatina</name>
    <name type="common">Brachiopod</name>
    <name type="synonym">Lingula unguis</name>
    <dbReference type="NCBI Taxonomy" id="7574"/>
    <lineage>
        <taxon>Eukaryota</taxon>
        <taxon>Metazoa</taxon>
        <taxon>Spiralia</taxon>
        <taxon>Lophotrochozoa</taxon>
        <taxon>Brachiopoda</taxon>
        <taxon>Linguliformea</taxon>
        <taxon>Lingulata</taxon>
        <taxon>Lingulida</taxon>
        <taxon>Linguloidea</taxon>
        <taxon>Lingulidae</taxon>
        <taxon>Lingula</taxon>
    </lineage>
</organism>
<dbReference type="InterPro" id="IPR002509">
    <property type="entry name" value="NODB_dom"/>
</dbReference>
<dbReference type="InterPro" id="IPR036508">
    <property type="entry name" value="Chitin-bd_dom_sf"/>
</dbReference>
<dbReference type="OMA" id="TIRACKR"/>
<dbReference type="PANTHER" id="PTHR45985:SF8">
    <property type="entry name" value="CHITIN DEACETYLASE-LIKE 9, ISOFORM A"/>
    <property type="match status" value="1"/>
</dbReference>
<dbReference type="GO" id="GO:0005975">
    <property type="term" value="P:carbohydrate metabolic process"/>
    <property type="evidence" value="ECO:0007669"/>
    <property type="project" value="InterPro"/>
</dbReference>
<feature type="domain" description="NodB homology" evidence="2">
    <location>
        <begin position="206"/>
        <end position="302"/>
    </location>
</feature>
<feature type="signal peptide" evidence="1">
    <location>
        <begin position="1"/>
        <end position="25"/>
    </location>
</feature>
<dbReference type="Gene3D" id="2.170.140.10">
    <property type="entry name" value="Chitin binding domain"/>
    <property type="match status" value="1"/>
</dbReference>
<accession>A0A1S3HMZ2</accession>
<evidence type="ECO:0000313" key="4">
    <source>
        <dbReference type="RefSeq" id="XP_013387425.1"/>
    </source>
</evidence>
<dbReference type="RefSeq" id="XP_013387425.1">
    <property type="nucleotide sequence ID" value="XM_013531971.1"/>
</dbReference>
<evidence type="ECO:0000259" key="2">
    <source>
        <dbReference type="Pfam" id="PF01522"/>
    </source>
</evidence>
<dbReference type="Pfam" id="PF01522">
    <property type="entry name" value="Polysacc_deac_1"/>
    <property type="match status" value="1"/>
</dbReference>
<dbReference type="InterPro" id="IPR011330">
    <property type="entry name" value="Glyco_hydro/deAcase_b/a-brl"/>
</dbReference>
<dbReference type="GeneID" id="106156633"/>
<keyword evidence="3" id="KW-1185">Reference proteome</keyword>